<name>A0AAV1FNV9_XYRNO</name>
<sequence length="663" mass="75629">MGVQGLASLLENHQRIYRDVQFMKRRLVIDGYNLLHLLYFNSGLDQIRGGEYAAFEELVERFVKALRDCKISPYVILDGGSDVTHRKDETLMARAVERIKRAHRAAAESKQEHVLPQMAKLVFKQTLARLKVPMAQCYGEADQEIAALAKDWECPVLSNDSDFFIFDSGNGLLPISHFQWQSVQKVGSQSFIPSKIYCSSSFCIVFEIKPQLLPAFAVLAGNDYVKLQRTEAPIRWTQFAPAVNGTQPNRLEGLLCWLKDFLQPQDAFEAALGLMGELSKDRRAEVEKDLNLGLEGYQLPLSSLKKFFLHGVPPPFTEDRERTTCPVPDWALRPLTQARVTSDILDVLLLRSISLSPSVDLEDKPSANLTSRPIRQVMYRLLLGKGQTLRVTEHDRDGLELKSVPVKPAASRIAQELQLQTLDQVEPSVRLQLLLETLGVPEDRLTGLKPHLRLLVAVTCYWLRNAKPAPDETLLKALLLGASHGESMRRRAAAEKRLHRLKLDTDVSHLFNQWQDCLKQSVHLNQLLGLPLPEPRIARCYEGSLVHELVHMMKTGQKLKTLLQSTSYSRRQYHSMLAVAQRLYAPRPSRQKRRSLKDEDVSLKGLLSLLEEEEVSSAVRAHEDLRLEEKLSVRTRYRVKERSSRCDHLILRRKKERRGRDFL</sequence>
<dbReference type="SMART" id="SM00485">
    <property type="entry name" value="XPGN"/>
    <property type="match status" value="1"/>
</dbReference>
<proteinExistence type="inferred from homology"/>
<feature type="domain" description="XPG N-terminal" evidence="2">
    <location>
        <begin position="1"/>
        <end position="101"/>
    </location>
</feature>
<protein>
    <submittedName>
        <fullName evidence="3">Protein asteroid homolog 1-like</fullName>
    </submittedName>
</protein>
<dbReference type="InterPro" id="IPR039436">
    <property type="entry name" value="Asteroid_dom"/>
</dbReference>
<accession>A0AAV1FNV9</accession>
<dbReference type="AlphaFoldDB" id="A0AAV1FNV9"/>
<dbReference type="InterPro" id="IPR006085">
    <property type="entry name" value="XPG_DNA_repair_N"/>
</dbReference>
<dbReference type="Pfam" id="PF00752">
    <property type="entry name" value="XPG_N"/>
    <property type="match status" value="1"/>
</dbReference>
<dbReference type="Proteomes" id="UP001178508">
    <property type="component" value="Chromosome 8"/>
</dbReference>
<evidence type="ECO:0000313" key="4">
    <source>
        <dbReference type="Proteomes" id="UP001178508"/>
    </source>
</evidence>
<dbReference type="Gene3D" id="3.40.50.1010">
    <property type="entry name" value="5'-nuclease"/>
    <property type="match status" value="1"/>
</dbReference>
<dbReference type="GO" id="GO:0004518">
    <property type="term" value="F:nuclease activity"/>
    <property type="evidence" value="ECO:0007669"/>
    <property type="project" value="InterPro"/>
</dbReference>
<gene>
    <name evidence="3" type="ORF">XNOV1_A001676</name>
</gene>
<dbReference type="Pfam" id="PF12813">
    <property type="entry name" value="XPG_I_2"/>
    <property type="match status" value="1"/>
</dbReference>
<evidence type="ECO:0000259" key="2">
    <source>
        <dbReference type="SMART" id="SM00485"/>
    </source>
</evidence>
<dbReference type="InterPro" id="IPR029060">
    <property type="entry name" value="PIN-like_dom_sf"/>
</dbReference>
<comment type="similarity">
    <text evidence="1">Belongs to the asteroid family.</text>
</comment>
<dbReference type="EMBL" id="OY660871">
    <property type="protein sequence ID" value="CAJ1063126.1"/>
    <property type="molecule type" value="Genomic_DNA"/>
</dbReference>
<dbReference type="InterPro" id="IPR026832">
    <property type="entry name" value="Asteroid"/>
</dbReference>
<keyword evidence="4" id="KW-1185">Reference proteome</keyword>
<evidence type="ECO:0000313" key="3">
    <source>
        <dbReference type="EMBL" id="CAJ1063126.1"/>
    </source>
</evidence>
<evidence type="ECO:0000256" key="1">
    <source>
        <dbReference type="ARBA" id="ARBA00007398"/>
    </source>
</evidence>
<organism evidence="3 4">
    <name type="scientific">Xyrichtys novacula</name>
    <name type="common">Pearly razorfish</name>
    <name type="synonym">Hemipteronotus novacula</name>
    <dbReference type="NCBI Taxonomy" id="13765"/>
    <lineage>
        <taxon>Eukaryota</taxon>
        <taxon>Metazoa</taxon>
        <taxon>Chordata</taxon>
        <taxon>Craniata</taxon>
        <taxon>Vertebrata</taxon>
        <taxon>Euteleostomi</taxon>
        <taxon>Actinopterygii</taxon>
        <taxon>Neopterygii</taxon>
        <taxon>Teleostei</taxon>
        <taxon>Neoteleostei</taxon>
        <taxon>Acanthomorphata</taxon>
        <taxon>Eupercaria</taxon>
        <taxon>Labriformes</taxon>
        <taxon>Labridae</taxon>
        <taxon>Xyrichtys</taxon>
    </lineage>
</organism>
<dbReference type="PANTHER" id="PTHR15665">
    <property type="entry name" value="ASTEROID PROTEIN"/>
    <property type="match status" value="1"/>
</dbReference>
<dbReference type="PANTHER" id="PTHR15665:SF1">
    <property type="entry name" value="PROTEIN ASTEROID HOMOLOG 1"/>
    <property type="match status" value="1"/>
</dbReference>
<dbReference type="SUPFAM" id="SSF88723">
    <property type="entry name" value="PIN domain-like"/>
    <property type="match status" value="1"/>
</dbReference>
<reference evidence="3" key="1">
    <citation type="submission" date="2023-08" db="EMBL/GenBank/DDBJ databases">
        <authorList>
            <person name="Alioto T."/>
            <person name="Alioto T."/>
            <person name="Gomez Garrido J."/>
        </authorList>
    </citation>
    <scope>NUCLEOTIDE SEQUENCE</scope>
</reference>